<evidence type="ECO:0000256" key="8">
    <source>
        <dbReference type="SAM" id="SignalP"/>
    </source>
</evidence>
<dbReference type="InterPro" id="IPR036880">
    <property type="entry name" value="Kunitz_BPTI_sf"/>
</dbReference>
<keyword evidence="11" id="KW-1185">Reference proteome</keyword>
<reference evidence="10" key="1">
    <citation type="journal article" date="2023" name="Genome Biol. Evol.">
        <title>Long-read-based Genome Assembly of Drosophila gunungcola Reveals Fewer Chemosensory Genes in Flower-breeding Species.</title>
        <authorList>
            <person name="Negi A."/>
            <person name="Liao B.Y."/>
            <person name="Yeh S.D."/>
        </authorList>
    </citation>
    <scope>NUCLEOTIDE SEQUENCE</scope>
    <source>
        <strain evidence="10">Sukarami</strain>
    </source>
</reference>
<evidence type="ECO:0000259" key="9">
    <source>
        <dbReference type="PROSITE" id="PS50279"/>
    </source>
</evidence>
<proteinExistence type="predicted"/>
<keyword evidence="6" id="KW-1015">Disulfide bond</keyword>
<evidence type="ECO:0000256" key="1">
    <source>
        <dbReference type="ARBA" id="ARBA00004613"/>
    </source>
</evidence>
<feature type="signal peptide" evidence="8">
    <location>
        <begin position="1"/>
        <end position="21"/>
    </location>
</feature>
<keyword evidence="3" id="KW-0646">Protease inhibitor</keyword>
<dbReference type="Pfam" id="PF00014">
    <property type="entry name" value="Kunitz_BPTI"/>
    <property type="match status" value="1"/>
</dbReference>
<dbReference type="SUPFAM" id="SSF57362">
    <property type="entry name" value="BPTI-like"/>
    <property type="match status" value="1"/>
</dbReference>
<comment type="caution">
    <text evidence="10">The sequence shown here is derived from an EMBL/GenBank/DDBJ whole genome shotgun (WGS) entry which is preliminary data.</text>
</comment>
<evidence type="ECO:0000256" key="6">
    <source>
        <dbReference type="ARBA" id="ARBA00023157"/>
    </source>
</evidence>
<keyword evidence="4 8" id="KW-0732">Signal</keyword>
<gene>
    <name evidence="10" type="ORF">M5D96_004250</name>
</gene>
<evidence type="ECO:0000256" key="3">
    <source>
        <dbReference type="ARBA" id="ARBA00022690"/>
    </source>
</evidence>
<dbReference type="GO" id="GO:0048019">
    <property type="term" value="F:receptor antagonist activity"/>
    <property type="evidence" value="ECO:0007669"/>
    <property type="project" value="TreeGrafter"/>
</dbReference>
<keyword evidence="5" id="KW-0722">Serine protease inhibitor</keyword>
<evidence type="ECO:0000313" key="10">
    <source>
        <dbReference type="EMBL" id="KAI8042927.1"/>
    </source>
</evidence>
<dbReference type="Gene3D" id="4.10.410.10">
    <property type="entry name" value="Pancreatic trypsin inhibitor Kunitz domain"/>
    <property type="match status" value="1"/>
</dbReference>
<comment type="subcellular location">
    <subcellularLocation>
        <location evidence="1">Secreted</location>
    </subcellularLocation>
</comment>
<feature type="domain" description="BPTI/Kunitz inhibitor" evidence="9">
    <location>
        <begin position="55"/>
        <end position="106"/>
    </location>
</feature>
<evidence type="ECO:0000256" key="7">
    <source>
        <dbReference type="SAM" id="Phobius"/>
    </source>
</evidence>
<evidence type="ECO:0000256" key="5">
    <source>
        <dbReference type="ARBA" id="ARBA00022900"/>
    </source>
</evidence>
<keyword evidence="7" id="KW-0812">Transmembrane</keyword>
<protein>
    <recommendedName>
        <fullName evidence="9">BPTI/Kunitz inhibitor domain-containing protein</fullName>
    </recommendedName>
</protein>
<keyword evidence="7" id="KW-1133">Transmembrane helix</keyword>
<dbReference type="GO" id="GO:0050431">
    <property type="term" value="F:transforming growth factor beta binding"/>
    <property type="evidence" value="ECO:0007669"/>
    <property type="project" value="TreeGrafter"/>
</dbReference>
<dbReference type="Proteomes" id="UP001059596">
    <property type="component" value="Unassembled WGS sequence"/>
</dbReference>
<dbReference type="FunFam" id="4.10.410.10:FF:000020">
    <property type="entry name" value="Collagen, type VI, alpha 3"/>
    <property type="match status" value="1"/>
</dbReference>
<keyword evidence="2" id="KW-0964">Secreted</keyword>
<evidence type="ECO:0000256" key="2">
    <source>
        <dbReference type="ARBA" id="ARBA00022525"/>
    </source>
</evidence>
<dbReference type="GO" id="GO:0005615">
    <property type="term" value="C:extracellular space"/>
    <property type="evidence" value="ECO:0007669"/>
    <property type="project" value="TreeGrafter"/>
</dbReference>
<keyword evidence="7" id="KW-0472">Membrane</keyword>
<dbReference type="AlphaFoldDB" id="A0A9P9YTR6"/>
<dbReference type="PANTHER" id="PTHR45938:SF11">
    <property type="entry name" value="WAP, KAZAL, IMMUNOGLOBULIN, KUNITZ AND NTR DOMAIN-CONTAINING PROTEIN 2-LIKE"/>
    <property type="match status" value="1"/>
</dbReference>
<dbReference type="InterPro" id="IPR002223">
    <property type="entry name" value="Kunitz_BPTI"/>
</dbReference>
<feature type="transmembrane region" description="Helical" evidence="7">
    <location>
        <begin position="31"/>
        <end position="50"/>
    </location>
</feature>
<name>A0A9P9YTR6_9MUSC</name>
<dbReference type="PROSITE" id="PS50279">
    <property type="entry name" value="BPTI_KUNITZ_2"/>
    <property type="match status" value="1"/>
</dbReference>
<evidence type="ECO:0000313" key="11">
    <source>
        <dbReference type="Proteomes" id="UP001059596"/>
    </source>
</evidence>
<dbReference type="PANTHER" id="PTHR45938">
    <property type="entry name" value="ACP24A4-RELATED"/>
    <property type="match status" value="1"/>
</dbReference>
<dbReference type="PROSITE" id="PS00280">
    <property type="entry name" value="BPTI_KUNITZ_1"/>
    <property type="match status" value="1"/>
</dbReference>
<dbReference type="EMBL" id="JAMKOV010000002">
    <property type="protein sequence ID" value="KAI8042927.1"/>
    <property type="molecule type" value="Genomic_DNA"/>
</dbReference>
<feature type="chain" id="PRO_5040505617" description="BPTI/Kunitz inhibitor domain-containing protein" evidence="8">
    <location>
        <begin position="22"/>
        <end position="116"/>
    </location>
</feature>
<dbReference type="SMART" id="SM00131">
    <property type="entry name" value="KU"/>
    <property type="match status" value="1"/>
</dbReference>
<dbReference type="InterPro" id="IPR020901">
    <property type="entry name" value="Prtase_inh_Kunz-CS"/>
</dbReference>
<dbReference type="GO" id="GO:0004867">
    <property type="term" value="F:serine-type endopeptidase inhibitor activity"/>
    <property type="evidence" value="ECO:0007669"/>
    <property type="project" value="UniProtKB-KW"/>
</dbReference>
<evidence type="ECO:0000256" key="4">
    <source>
        <dbReference type="ARBA" id="ARBA00022729"/>
    </source>
</evidence>
<sequence>MDPKIVLIFLALVTLFTSTMAYDEGQSKMGQQVVWLSLMIVMLYVGLSSAQKAKCEKRPTVTGSCKNYKIKWFFSSSLKECIMFHWGGCNHTENIFDNGEDCEAQCMGLGEVKSAV</sequence>
<accession>A0A9P9YTR6</accession>
<organism evidence="10 11">
    <name type="scientific">Drosophila gunungcola</name>
    <name type="common">fruit fly</name>
    <dbReference type="NCBI Taxonomy" id="103775"/>
    <lineage>
        <taxon>Eukaryota</taxon>
        <taxon>Metazoa</taxon>
        <taxon>Ecdysozoa</taxon>
        <taxon>Arthropoda</taxon>
        <taxon>Hexapoda</taxon>
        <taxon>Insecta</taxon>
        <taxon>Pterygota</taxon>
        <taxon>Neoptera</taxon>
        <taxon>Endopterygota</taxon>
        <taxon>Diptera</taxon>
        <taxon>Brachycera</taxon>
        <taxon>Muscomorpha</taxon>
        <taxon>Ephydroidea</taxon>
        <taxon>Drosophilidae</taxon>
        <taxon>Drosophila</taxon>
        <taxon>Sophophora</taxon>
    </lineage>
</organism>